<sequence length="55" mass="6260">MSSEVIAPGQAGEIRARFDPKNRHGKYKKNIRVFSNDKKQPISNLYLVMEIAGKK</sequence>
<evidence type="ECO:0000313" key="1">
    <source>
        <dbReference type="EMBL" id="HGY57041.1"/>
    </source>
</evidence>
<accession>A0A7V4U2T7</accession>
<reference evidence="1" key="1">
    <citation type="journal article" date="2020" name="mSystems">
        <title>Genome- and Community-Level Interaction Insights into Carbon Utilization and Element Cycling Functions of Hydrothermarchaeota in Hydrothermal Sediment.</title>
        <authorList>
            <person name="Zhou Z."/>
            <person name="Liu Y."/>
            <person name="Xu W."/>
            <person name="Pan J."/>
            <person name="Luo Z.H."/>
            <person name="Li M."/>
        </authorList>
    </citation>
    <scope>NUCLEOTIDE SEQUENCE [LARGE SCALE GENOMIC DNA]</scope>
    <source>
        <strain evidence="1">HyVt-577</strain>
    </source>
</reference>
<comment type="caution">
    <text evidence="1">The sequence shown here is derived from an EMBL/GenBank/DDBJ whole genome shotgun (WGS) entry which is preliminary data.</text>
</comment>
<dbReference type="Gene3D" id="2.60.40.10">
    <property type="entry name" value="Immunoglobulins"/>
    <property type="match status" value="1"/>
</dbReference>
<name>A0A7V4U2T7_CALAY</name>
<protein>
    <submittedName>
        <fullName evidence="1">DUF1573 domain-containing protein</fullName>
    </submittedName>
</protein>
<organism evidence="1">
    <name type="scientific">Caldithrix abyssi</name>
    <dbReference type="NCBI Taxonomy" id="187145"/>
    <lineage>
        <taxon>Bacteria</taxon>
        <taxon>Pseudomonadati</taxon>
        <taxon>Calditrichota</taxon>
        <taxon>Calditrichia</taxon>
        <taxon>Calditrichales</taxon>
        <taxon>Calditrichaceae</taxon>
        <taxon>Caldithrix</taxon>
    </lineage>
</organism>
<dbReference type="Pfam" id="PF07610">
    <property type="entry name" value="DUF1573"/>
    <property type="match status" value="1"/>
</dbReference>
<dbReference type="AlphaFoldDB" id="A0A7V4U2T7"/>
<dbReference type="EMBL" id="DRQG01000143">
    <property type="protein sequence ID" value="HGY57041.1"/>
    <property type="molecule type" value="Genomic_DNA"/>
</dbReference>
<dbReference type="Proteomes" id="UP000885779">
    <property type="component" value="Unassembled WGS sequence"/>
</dbReference>
<proteinExistence type="predicted"/>
<gene>
    <name evidence="1" type="ORF">ENK44_15135</name>
</gene>
<dbReference type="InterPro" id="IPR011467">
    <property type="entry name" value="DUF1573"/>
</dbReference>
<dbReference type="InterPro" id="IPR013783">
    <property type="entry name" value="Ig-like_fold"/>
</dbReference>